<sequence precursor="true">MDRQMTTHRPQGKGPHLVVSACLLAFGFLTVLPAPQASAQVAVRRQLSETQFDSWVFQGNVNGKTADKAIEQRLELQLDYLNAMSPLSDDQKAIMRLAGEGDIKRFMRKVRYGRQVLKTIDASDNQAVSQAYQLARPLAQQFEKGLFGETSLFHKAFLANLSEEQSSAVQHAIEDQERADARAINHMLLAMVRRDVPMTQDQYGKLTNLLDEAVPRCPSKSNYALYYVGYFFSRVPDESLEAIFEGDELAAVKKHAKRYQGYKNMLVSQGLMKDDE</sequence>
<protein>
    <submittedName>
        <fullName evidence="1">Uncharacterized protein</fullName>
    </submittedName>
</protein>
<evidence type="ECO:0000313" key="2">
    <source>
        <dbReference type="Proteomes" id="UP000315003"/>
    </source>
</evidence>
<name>A0A517SUJ8_9BACT</name>
<dbReference type="AlphaFoldDB" id="A0A517SUJ8"/>
<dbReference type="Proteomes" id="UP000315003">
    <property type="component" value="Chromosome"/>
</dbReference>
<dbReference type="EMBL" id="CP036272">
    <property type="protein sequence ID" value="QDT59788.1"/>
    <property type="molecule type" value="Genomic_DNA"/>
</dbReference>
<evidence type="ECO:0000313" key="1">
    <source>
        <dbReference type="EMBL" id="QDT59788.1"/>
    </source>
</evidence>
<organism evidence="1 2">
    <name type="scientific">Stieleria bergensis</name>
    <dbReference type="NCBI Taxonomy" id="2528025"/>
    <lineage>
        <taxon>Bacteria</taxon>
        <taxon>Pseudomonadati</taxon>
        <taxon>Planctomycetota</taxon>
        <taxon>Planctomycetia</taxon>
        <taxon>Pirellulales</taxon>
        <taxon>Pirellulaceae</taxon>
        <taxon>Stieleria</taxon>
    </lineage>
</organism>
<keyword evidence="2" id="KW-1185">Reference proteome</keyword>
<proteinExistence type="predicted"/>
<reference evidence="1 2" key="1">
    <citation type="submission" date="2019-02" db="EMBL/GenBank/DDBJ databases">
        <title>Deep-cultivation of Planctomycetes and their phenomic and genomic characterization uncovers novel biology.</title>
        <authorList>
            <person name="Wiegand S."/>
            <person name="Jogler M."/>
            <person name="Boedeker C."/>
            <person name="Pinto D."/>
            <person name="Vollmers J."/>
            <person name="Rivas-Marin E."/>
            <person name="Kohn T."/>
            <person name="Peeters S.H."/>
            <person name="Heuer A."/>
            <person name="Rast P."/>
            <person name="Oberbeckmann S."/>
            <person name="Bunk B."/>
            <person name="Jeske O."/>
            <person name="Meyerdierks A."/>
            <person name="Storesund J.E."/>
            <person name="Kallscheuer N."/>
            <person name="Luecker S."/>
            <person name="Lage O.M."/>
            <person name="Pohl T."/>
            <person name="Merkel B.J."/>
            <person name="Hornburger P."/>
            <person name="Mueller R.-W."/>
            <person name="Bruemmer F."/>
            <person name="Labrenz M."/>
            <person name="Spormann A.M."/>
            <person name="Op den Camp H."/>
            <person name="Overmann J."/>
            <person name="Amann R."/>
            <person name="Jetten M.S.M."/>
            <person name="Mascher T."/>
            <person name="Medema M.H."/>
            <person name="Devos D.P."/>
            <person name="Kaster A.-K."/>
            <person name="Ovreas L."/>
            <person name="Rohde M."/>
            <person name="Galperin M.Y."/>
            <person name="Jogler C."/>
        </authorList>
    </citation>
    <scope>NUCLEOTIDE SEQUENCE [LARGE SCALE GENOMIC DNA]</scope>
    <source>
        <strain evidence="1 2">SV_7m_r</strain>
    </source>
</reference>
<accession>A0A517SUJ8</accession>
<gene>
    <name evidence="1" type="ORF">SV7mr_22980</name>
</gene>